<keyword evidence="2" id="KW-0812">Transmembrane</keyword>
<evidence type="ECO:0000313" key="3">
    <source>
        <dbReference type="EMBL" id="KAA6375660.1"/>
    </source>
</evidence>
<reference evidence="3 4" key="1">
    <citation type="submission" date="2019-03" db="EMBL/GenBank/DDBJ databases">
        <title>Single cell metagenomics reveals metabolic interactions within the superorganism composed of flagellate Streblomastix strix and complex community of Bacteroidetes bacteria on its surface.</title>
        <authorList>
            <person name="Treitli S.C."/>
            <person name="Kolisko M."/>
            <person name="Husnik F."/>
            <person name="Keeling P."/>
            <person name="Hampl V."/>
        </authorList>
    </citation>
    <scope>NUCLEOTIDE SEQUENCE [LARGE SCALE GENOMIC DNA]</scope>
    <source>
        <strain evidence="3">ST1C</strain>
    </source>
</reference>
<evidence type="ECO:0000256" key="1">
    <source>
        <dbReference type="SAM" id="MobiDB-lite"/>
    </source>
</evidence>
<accession>A0A5J4UZY8</accession>
<protein>
    <submittedName>
        <fullName evidence="3">Uncharacterized protein</fullName>
    </submittedName>
</protein>
<keyword evidence="2" id="KW-0472">Membrane</keyword>
<dbReference type="PANTHER" id="PTHR32522">
    <property type="match status" value="1"/>
</dbReference>
<gene>
    <name evidence="3" type="ORF">EZS28_028813</name>
</gene>
<keyword evidence="2" id="KW-1133">Transmembrane helix</keyword>
<dbReference type="PANTHER" id="PTHR32522:SF3">
    <property type="entry name" value="ABC3 TRANSPORTER PERMEASE PROTEIN DOMAIN-CONTAINING PROTEIN"/>
    <property type="match status" value="1"/>
</dbReference>
<dbReference type="Proteomes" id="UP000324800">
    <property type="component" value="Unassembled WGS sequence"/>
</dbReference>
<dbReference type="EMBL" id="SNRW01011073">
    <property type="protein sequence ID" value="KAA6375660.1"/>
    <property type="molecule type" value="Genomic_DNA"/>
</dbReference>
<feature type="region of interest" description="Disordered" evidence="1">
    <location>
        <begin position="1"/>
        <end position="25"/>
    </location>
</feature>
<feature type="non-terminal residue" evidence="3">
    <location>
        <position position="131"/>
    </location>
</feature>
<evidence type="ECO:0000256" key="2">
    <source>
        <dbReference type="SAM" id="Phobius"/>
    </source>
</evidence>
<sequence length="131" mass="14720">MAETTQLPQEQTGNSTDEKEEDVSNRSLGRRILNALQFYFSQGIKEIKLRTCSFIWGFLSITLVCLVTSVVISVSDKLPVIILMLAENTAGEVDLQISPGTWTDRYALNFTQAKQILEQLGEDYSQMSPRV</sequence>
<feature type="transmembrane region" description="Helical" evidence="2">
    <location>
        <begin position="54"/>
        <end position="74"/>
    </location>
</feature>
<comment type="caution">
    <text evidence="3">The sequence shown here is derived from an EMBL/GenBank/DDBJ whole genome shotgun (WGS) entry which is preliminary data.</text>
</comment>
<dbReference type="AlphaFoldDB" id="A0A5J4UZY8"/>
<proteinExistence type="predicted"/>
<feature type="compositionally biased region" description="Polar residues" evidence="1">
    <location>
        <begin position="1"/>
        <end position="15"/>
    </location>
</feature>
<name>A0A5J4UZY8_9EUKA</name>
<evidence type="ECO:0000313" key="4">
    <source>
        <dbReference type="Proteomes" id="UP000324800"/>
    </source>
</evidence>
<organism evidence="3 4">
    <name type="scientific">Streblomastix strix</name>
    <dbReference type="NCBI Taxonomy" id="222440"/>
    <lineage>
        <taxon>Eukaryota</taxon>
        <taxon>Metamonada</taxon>
        <taxon>Preaxostyla</taxon>
        <taxon>Oxymonadida</taxon>
        <taxon>Streblomastigidae</taxon>
        <taxon>Streblomastix</taxon>
    </lineage>
</organism>